<reference evidence="11" key="2">
    <citation type="submission" date="2021-04" db="EMBL/GenBank/DDBJ databases">
        <authorList>
            <person name="Gilroy R."/>
        </authorList>
    </citation>
    <scope>NUCLEOTIDE SEQUENCE</scope>
    <source>
        <strain evidence="11">ChiHecec3B27-8219</strain>
    </source>
</reference>
<dbReference type="Gene3D" id="2.60.40.1120">
    <property type="entry name" value="Carboxypeptidase-like, regulatory domain"/>
    <property type="match status" value="1"/>
</dbReference>
<dbReference type="NCBIfam" id="TIGR04056">
    <property type="entry name" value="OMP_RagA_SusC"/>
    <property type="match status" value="1"/>
</dbReference>
<evidence type="ECO:0000256" key="1">
    <source>
        <dbReference type="ARBA" id="ARBA00004571"/>
    </source>
</evidence>
<dbReference type="PANTHER" id="PTHR30069:SF29">
    <property type="entry name" value="HEMOGLOBIN AND HEMOGLOBIN-HAPTOGLOBIN-BINDING PROTEIN 1-RELATED"/>
    <property type="match status" value="1"/>
</dbReference>
<dbReference type="InterPro" id="IPR023996">
    <property type="entry name" value="TonB-dep_OMP_SusC/RagA"/>
</dbReference>
<keyword evidence="3 8" id="KW-1134">Transmembrane beta strand</keyword>
<dbReference type="PROSITE" id="PS52016">
    <property type="entry name" value="TONB_DEPENDENT_REC_3"/>
    <property type="match status" value="1"/>
</dbReference>
<dbReference type="SUPFAM" id="SSF56935">
    <property type="entry name" value="Porins"/>
    <property type="match status" value="1"/>
</dbReference>
<keyword evidence="5 9" id="KW-0732">Signal</keyword>
<keyword evidence="6 8" id="KW-0472">Membrane</keyword>
<name>A0A9D2FZ63_9BACT</name>
<reference evidence="11" key="1">
    <citation type="journal article" date="2021" name="PeerJ">
        <title>Extensive microbial diversity within the chicken gut microbiome revealed by metagenomics and culture.</title>
        <authorList>
            <person name="Gilroy R."/>
            <person name="Ravi A."/>
            <person name="Getino M."/>
            <person name="Pursley I."/>
            <person name="Horton D.L."/>
            <person name="Alikhan N.F."/>
            <person name="Baker D."/>
            <person name="Gharbi K."/>
            <person name="Hall N."/>
            <person name="Watson M."/>
            <person name="Adriaenssens E.M."/>
            <person name="Foster-Nyarko E."/>
            <person name="Jarju S."/>
            <person name="Secka A."/>
            <person name="Antonio M."/>
            <person name="Oren A."/>
            <person name="Chaudhuri R.R."/>
            <person name="La Ragione R."/>
            <person name="Hildebrand F."/>
            <person name="Pallen M.J."/>
        </authorList>
    </citation>
    <scope>NUCLEOTIDE SEQUENCE</scope>
    <source>
        <strain evidence="11">ChiHecec3B27-8219</strain>
    </source>
</reference>
<evidence type="ECO:0000256" key="4">
    <source>
        <dbReference type="ARBA" id="ARBA00022692"/>
    </source>
</evidence>
<dbReference type="GO" id="GO:0044718">
    <property type="term" value="P:siderophore transmembrane transport"/>
    <property type="evidence" value="ECO:0007669"/>
    <property type="project" value="TreeGrafter"/>
</dbReference>
<comment type="caution">
    <text evidence="11">The sequence shown here is derived from an EMBL/GenBank/DDBJ whole genome shotgun (WGS) entry which is preliminary data.</text>
</comment>
<dbReference type="InterPro" id="IPR008969">
    <property type="entry name" value="CarboxyPept-like_regulatory"/>
</dbReference>
<sequence>MEKRLMMFIAGLFLSMGVALAQTQVNGTVTSADDGEPVIGASVLVEGTKTGTVTDINGNFSISVPAGKKLVISYLGMQTQTVSAKPGMRIELAADSQTLEDLVVVGYGTGRKVGTVIGSVATVGSDKLKNAPSASVLDALQGQVAGLSVLSSSGVAGDNATSITLHGVGSLGSSSEPLYVIDGIPSTSRTLMAMNPNDIQSVSVLKDASATSIYGSRAANGVIYVTTKNGSYNSKATVTFRTQYGWSTLADMGLYKNMMSGDELYNFWLNSGFADYYAGEGPGSGAAYLKEHYDDLGYRYNTKWYEIFQQFNNPQTQNDITFEGGSDGMSYLVSASQFHQRGTTIGNVYDRYTVRTNLNARPKDWLKFGINLNLSYDKNEQNANWGNSSGPSNYIAGGLSYLLNPLYPSHDPETGEPIHFYPFGMYDPQYMADSRPDTYSRYFMNGNFFVSLTPIKGLTITSRIGTDMLFTRRNANAFPSSDLYGGSGSRIKASAYQYTHTITNTAEYRFSIAEDNHFTVLLGQEGMDSNYDYFSASSSGQYDDRLMNLQNGTQASYSMSEDATASKFLSFFGRIDYDWAEKYFVDFSLRTDGSSRFSKDNRWGTFWAAGAMWKAKKEKFLKDVKWLDDLSLKVSYGTQGNASIGDYTWLRTYGTMTNYGDSQALHLTQPLNNNLTWEKQELLTVGLSGRVLDMIDFDIQYYHRQTKDMLMAVPYPYTAGFSSLYRNVGGMENQGIDINLGVDILKHKDYFLRFSTNFNYNSQKITELFDGRDRWMFANTLVAYVVGDPVSYYMPIYAGVDPEDGAPMWYKAGENVDDKTCVETTKKYDEAALTQNTGKKRYAPINGGFSLSGGWKGLTLQADFSYVLGKYMVNNDAYFYNNPMQGGLSYNQSKDVLNYWTPENPNAAFPDWSQGYTMQFDTHLLENASFLRLKNLQIGYELPKQWLNFQNVLQNVKITFTGRNLLTVTSYGGIDPEVDSNLTYGIAGNSKQYLFGLELTF</sequence>
<evidence type="ECO:0000256" key="9">
    <source>
        <dbReference type="SAM" id="SignalP"/>
    </source>
</evidence>
<keyword evidence="7 8" id="KW-0998">Cell outer membrane</keyword>
<dbReference type="Proteomes" id="UP000824055">
    <property type="component" value="Unassembled WGS sequence"/>
</dbReference>
<keyword evidence="2 8" id="KW-0813">Transport</keyword>
<dbReference type="GO" id="GO:0009279">
    <property type="term" value="C:cell outer membrane"/>
    <property type="evidence" value="ECO:0007669"/>
    <property type="project" value="UniProtKB-SubCell"/>
</dbReference>
<evidence type="ECO:0000256" key="7">
    <source>
        <dbReference type="ARBA" id="ARBA00023237"/>
    </source>
</evidence>
<feature type="domain" description="TonB-dependent receptor plug" evidence="10">
    <location>
        <begin position="116"/>
        <end position="222"/>
    </location>
</feature>
<evidence type="ECO:0000256" key="5">
    <source>
        <dbReference type="ARBA" id="ARBA00022729"/>
    </source>
</evidence>
<feature type="chain" id="PRO_5038492007" evidence="9">
    <location>
        <begin position="22"/>
        <end position="1001"/>
    </location>
</feature>
<accession>A0A9D2FZ63</accession>
<dbReference type="InterPro" id="IPR023997">
    <property type="entry name" value="TonB-dep_OMP_SusC/RagA_CS"/>
</dbReference>
<evidence type="ECO:0000256" key="6">
    <source>
        <dbReference type="ARBA" id="ARBA00023136"/>
    </source>
</evidence>
<evidence type="ECO:0000313" key="11">
    <source>
        <dbReference type="EMBL" id="HIZ69497.1"/>
    </source>
</evidence>
<dbReference type="InterPro" id="IPR039426">
    <property type="entry name" value="TonB-dep_rcpt-like"/>
</dbReference>
<evidence type="ECO:0000256" key="2">
    <source>
        <dbReference type="ARBA" id="ARBA00022448"/>
    </source>
</evidence>
<comment type="similarity">
    <text evidence="8">Belongs to the TonB-dependent receptor family.</text>
</comment>
<dbReference type="PANTHER" id="PTHR30069">
    <property type="entry name" value="TONB-DEPENDENT OUTER MEMBRANE RECEPTOR"/>
    <property type="match status" value="1"/>
</dbReference>
<organism evidence="11 12">
    <name type="scientific">Candidatus Prevotella avicola</name>
    <dbReference type="NCBI Taxonomy" id="2838738"/>
    <lineage>
        <taxon>Bacteria</taxon>
        <taxon>Pseudomonadati</taxon>
        <taxon>Bacteroidota</taxon>
        <taxon>Bacteroidia</taxon>
        <taxon>Bacteroidales</taxon>
        <taxon>Prevotellaceae</taxon>
        <taxon>Prevotella</taxon>
    </lineage>
</organism>
<dbReference type="FunFam" id="2.60.40.1120:FF:000003">
    <property type="entry name" value="Outer membrane protein Omp121"/>
    <property type="match status" value="1"/>
</dbReference>
<dbReference type="AlphaFoldDB" id="A0A9D2FZ63"/>
<gene>
    <name evidence="11" type="ORF">H9966_06430</name>
</gene>
<dbReference type="EMBL" id="DXBE01000048">
    <property type="protein sequence ID" value="HIZ69497.1"/>
    <property type="molecule type" value="Genomic_DNA"/>
</dbReference>
<protein>
    <submittedName>
        <fullName evidence="11">SusC/RagA family TonB-linked outer membrane protein</fullName>
    </submittedName>
</protein>
<dbReference type="Pfam" id="PF07715">
    <property type="entry name" value="Plug"/>
    <property type="match status" value="1"/>
</dbReference>
<dbReference type="Pfam" id="PF13715">
    <property type="entry name" value="CarbopepD_reg_2"/>
    <property type="match status" value="1"/>
</dbReference>
<dbReference type="GO" id="GO:0015344">
    <property type="term" value="F:siderophore uptake transmembrane transporter activity"/>
    <property type="evidence" value="ECO:0007669"/>
    <property type="project" value="TreeGrafter"/>
</dbReference>
<keyword evidence="4 8" id="KW-0812">Transmembrane</keyword>
<evidence type="ECO:0000259" key="10">
    <source>
        <dbReference type="Pfam" id="PF07715"/>
    </source>
</evidence>
<evidence type="ECO:0000256" key="3">
    <source>
        <dbReference type="ARBA" id="ARBA00022452"/>
    </source>
</evidence>
<dbReference type="Gene3D" id="2.40.170.20">
    <property type="entry name" value="TonB-dependent receptor, beta-barrel domain"/>
    <property type="match status" value="1"/>
</dbReference>
<feature type="signal peptide" evidence="9">
    <location>
        <begin position="1"/>
        <end position="21"/>
    </location>
</feature>
<comment type="subcellular location">
    <subcellularLocation>
        <location evidence="1 8">Cell outer membrane</location>
        <topology evidence="1 8">Multi-pass membrane protein</topology>
    </subcellularLocation>
</comment>
<proteinExistence type="inferred from homology"/>
<dbReference type="SUPFAM" id="SSF49464">
    <property type="entry name" value="Carboxypeptidase regulatory domain-like"/>
    <property type="match status" value="1"/>
</dbReference>
<dbReference type="InterPro" id="IPR037066">
    <property type="entry name" value="Plug_dom_sf"/>
</dbReference>
<evidence type="ECO:0000256" key="8">
    <source>
        <dbReference type="PROSITE-ProRule" id="PRU01360"/>
    </source>
</evidence>
<dbReference type="InterPro" id="IPR036942">
    <property type="entry name" value="Beta-barrel_TonB_sf"/>
</dbReference>
<dbReference type="NCBIfam" id="TIGR04057">
    <property type="entry name" value="SusC_RagA_signa"/>
    <property type="match status" value="1"/>
</dbReference>
<dbReference type="Gene3D" id="2.170.130.10">
    <property type="entry name" value="TonB-dependent receptor, plug domain"/>
    <property type="match status" value="1"/>
</dbReference>
<dbReference type="InterPro" id="IPR012910">
    <property type="entry name" value="Plug_dom"/>
</dbReference>
<evidence type="ECO:0000313" key="12">
    <source>
        <dbReference type="Proteomes" id="UP000824055"/>
    </source>
</evidence>